<accession>A0A8J6E1B8</accession>
<dbReference type="SUPFAM" id="SSF48371">
    <property type="entry name" value="ARM repeat"/>
    <property type="match status" value="1"/>
</dbReference>
<proteinExistence type="predicted"/>
<dbReference type="InterPro" id="IPR016024">
    <property type="entry name" value="ARM-type_fold"/>
</dbReference>
<dbReference type="EMBL" id="JAHDYR010000031">
    <property type="protein sequence ID" value="KAG9392861.1"/>
    <property type="molecule type" value="Genomic_DNA"/>
</dbReference>
<dbReference type="Proteomes" id="UP000717585">
    <property type="component" value="Unassembled WGS sequence"/>
</dbReference>
<reference evidence="1" key="1">
    <citation type="submission" date="2021-05" db="EMBL/GenBank/DDBJ databases">
        <title>A free-living protist that lacks canonical eukaryotic 1 DNA replication and segregation systems.</title>
        <authorList>
            <person name="Salas-Leiva D.E."/>
            <person name="Tromer E.C."/>
            <person name="Curtis B.A."/>
            <person name="Jerlstrom-Hultqvist J."/>
            <person name="Kolisko M."/>
            <person name="Yi Z."/>
            <person name="Salas-Leiva J.S."/>
            <person name="Gallot-Lavallee L."/>
            <person name="Kops G.J.P.L."/>
            <person name="Archibald J.M."/>
            <person name="Simpson A.G.B."/>
            <person name="Roger A.J."/>
        </authorList>
    </citation>
    <scope>NUCLEOTIDE SEQUENCE</scope>
    <source>
        <strain evidence="1">BICM</strain>
    </source>
</reference>
<protein>
    <submittedName>
        <fullName evidence="1">Uncharacterized protein</fullName>
    </submittedName>
</protein>
<sequence>MSSTPTRNVRRGFTADDSRRERGISLQSLRKMKRSEVLELSAQSSAERILPAEEITKDYLIYMLGHINTCEEAEIIRMLAVLEYNFLHSPSLVDTGVEKGAIPVLSALPVSHGTNVAPHALSALNALLLNASIITGDPSVGKAVEAILHEAMGIRHYSLARQAAACLANMIRVLRHFQIAPTTVHDAVTLISAYPSHTDAAIALLAMITGIDGQATLFPSVLVGPVVEALCRVFKSLIANPTAKNLHQPAHSGVLLLMTCTSAMSADDIGVLGPDLIDLVATVATLAPQAITARALAVLGNIAIMGEGPARQLAQQHRARVVIQATLYAQVPEPVQVRSIWLMAQLIGRLPAFAEEMHGARMLAVIPDALVITRQRVTAEVFWLLTTMAAVADLSVIQDVVDDTVIARAVFVLRPEIRASDLQELCLGFLAKLFDRDTQFLTLFERCDGRGAVDALARAGAGKIQGSAASFRDMYLSA</sequence>
<keyword evidence="2" id="KW-1185">Reference proteome</keyword>
<organism evidence="1 2">
    <name type="scientific">Carpediemonas membranifera</name>
    <dbReference type="NCBI Taxonomy" id="201153"/>
    <lineage>
        <taxon>Eukaryota</taxon>
        <taxon>Metamonada</taxon>
        <taxon>Carpediemonas-like organisms</taxon>
        <taxon>Carpediemonas</taxon>
    </lineage>
</organism>
<dbReference type="Gene3D" id="1.25.10.10">
    <property type="entry name" value="Leucine-rich Repeat Variant"/>
    <property type="match status" value="1"/>
</dbReference>
<evidence type="ECO:0000313" key="1">
    <source>
        <dbReference type="EMBL" id="KAG9392861.1"/>
    </source>
</evidence>
<dbReference type="AlphaFoldDB" id="A0A8J6E1B8"/>
<evidence type="ECO:0000313" key="2">
    <source>
        <dbReference type="Proteomes" id="UP000717585"/>
    </source>
</evidence>
<gene>
    <name evidence="1" type="ORF">J8273_5794</name>
</gene>
<dbReference type="InterPro" id="IPR011989">
    <property type="entry name" value="ARM-like"/>
</dbReference>
<name>A0A8J6E1B8_9EUKA</name>
<comment type="caution">
    <text evidence="1">The sequence shown here is derived from an EMBL/GenBank/DDBJ whole genome shotgun (WGS) entry which is preliminary data.</text>
</comment>